<evidence type="ECO:0000313" key="8">
    <source>
        <dbReference type="Proteomes" id="UP000006872"/>
    </source>
</evidence>
<dbReference type="HOGENOM" id="CLU_088965_0_3_6"/>
<organism evidence="7 8">
    <name type="scientific">Enterobacter lignolyticus (strain SCF1)</name>
    <dbReference type="NCBI Taxonomy" id="701347"/>
    <lineage>
        <taxon>Bacteria</taxon>
        <taxon>Pseudomonadati</taxon>
        <taxon>Pseudomonadota</taxon>
        <taxon>Gammaproteobacteria</taxon>
        <taxon>Enterobacterales</taxon>
        <taxon>Enterobacteriaceae</taxon>
        <taxon>Pluralibacter</taxon>
    </lineage>
</organism>
<gene>
    <name evidence="7" type="ordered locus">Entcl_1063</name>
</gene>
<evidence type="ECO:0000313" key="7">
    <source>
        <dbReference type="EMBL" id="ADO47335.1"/>
    </source>
</evidence>
<comment type="similarity">
    <text evidence="2">Belongs to the fimbrial protein family.</text>
</comment>
<dbReference type="InterPro" id="IPR036937">
    <property type="entry name" value="Adhesion_dom_fimbrial_sf"/>
</dbReference>
<dbReference type="KEGG" id="esc:Entcl_1063"/>
<comment type="subcellular location">
    <subcellularLocation>
        <location evidence="1">Fimbrium</location>
    </subcellularLocation>
</comment>
<dbReference type="GO" id="GO:0043709">
    <property type="term" value="P:cell adhesion involved in single-species biofilm formation"/>
    <property type="evidence" value="ECO:0007669"/>
    <property type="project" value="TreeGrafter"/>
</dbReference>
<evidence type="ECO:0000256" key="2">
    <source>
        <dbReference type="ARBA" id="ARBA00006671"/>
    </source>
</evidence>
<dbReference type="EMBL" id="CP002272">
    <property type="protein sequence ID" value="ADO47335.1"/>
    <property type="molecule type" value="Genomic_DNA"/>
</dbReference>
<dbReference type="eggNOG" id="COG3539">
    <property type="taxonomic scope" value="Bacteria"/>
</dbReference>
<evidence type="ECO:0000259" key="6">
    <source>
        <dbReference type="Pfam" id="PF00419"/>
    </source>
</evidence>
<name>E3G711_ENTLS</name>
<dbReference type="PANTHER" id="PTHR33420:SF3">
    <property type="entry name" value="FIMBRIAL SUBUNIT ELFA"/>
    <property type="match status" value="1"/>
</dbReference>
<accession>E3G711</accession>
<feature type="domain" description="Fimbrial-type adhesion" evidence="6">
    <location>
        <begin position="43"/>
        <end position="188"/>
    </location>
</feature>
<dbReference type="PANTHER" id="PTHR33420">
    <property type="entry name" value="FIMBRIAL SUBUNIT ELFA-RELATED"/>
    <property type="match status" value="1"/>
</dbReference>
<dbReference type="InterPro" id="IPR008966">
    <property type="entry name" value="Adhesion_dom_sf"/>
</dbReference>
<dbReference type="STRING" id="701347.Entcl_1063"/>
<dbReference type="Proteomes" id="UP000006872">
    <property type="component" value="Chromosome"/>
</dbReference>
<feature type="signal peptide" evidence="5">
    <location>
        <begin position="1"/>
        <end position="38"/>
    </location>
</feature>
<evidence type="ECO:0000256" key="5">
    <source>
        <dbReference type="SAM" id="SignalP"/>
    </source>
</evidence>
<protein>
    <submittedName>
        <fullName evidence="7">Fimbrial protein domain-containing protein</fullName>
    </submittedName>
</protein>
<reference evidence="7 8" key="2">
    <citation type="journal article" date="2011" name="Stand. Genomic Sci.">
        <title>Complete genome sequence of 'Enterobacter lignolyticus' SCF1.</title>
        <authorList>
            <person name="Deangelis K.M."/>
            <person name="D'Haeseleer P."/>
            <person name="Chivian D."/>
            <person name="Fortney J.L."/>
            <person name="Khudyakov J."/>
            <person name="Simmons B."/>
            <person name="Woo H."/>
            <person name="Arkin A.P."/>
            <person name="Davenport K.W."/>
            <person name="Goodwin L."/>
            <person name="Chen A."/>
            <person name="Ivanova N."/>
            <person name="Kyrpides N.C."/>
            <person name="Mavromatis K."/>
            <person name="Woyke T."/>
            <person name="Hazen T.C."/>
        </authorList>
    </citation>
    <scope>NUCLEOTIDE SEQUENCE [LARGE SCALE GENOMIC DNA]</scope>
    <source>
        <strain evidence="7 8">SCF1</strain>
    </source>
</reference>
<dbReference type="InterPro" id="IPR000259">
    <property type="entry name" value="Adhesion_dom_fimbrial"/>
</dbReference>
<dbReference type="Gene3D" id="2.60.40.1090">
    <property type="entry name" value="Fimbrial-type adhesion domain"/>
    <property type="match status" value="1"/>
</dbReference>
<dbReference type="Pfam" id="PF00419">
    <property type="entry name" value="Fimbrial"/>
    <property type="match status" value="1"/>
</dbReference>
<feature type="chain" id="PRO_5003170027" evidence="5">
    <location>
        <begin position="39"/>
        <end position="188"/>
    </location>
</feature>
<proteinExistence type="inferred from homology"/>
<keyword evidence="8" id="KW-1185">Reference proteome</keyword>
<sequence>MLQRVIIKHFNLITGFHMKNISLVSAILSLSVLQVANAADGMINFTGNITGTACVVDTTSVAVDLGTVSASAFSGGAGTTAAAKRFNIVLKSCPASISSASIRFDGTTNTINPSILALSTGEPASNVGVAIYEQDNATLIPIGSASADVALLADVNNTLTYFAKYMSTGTTVGVGSARSSTAFTVTYQ</sequence>
<evidence type="ECO:0000256" key="3">
    <source>
        <dbReference type="ARBA" id="ARBA00022729"/>
    </source>
</evidence>
<keyword evidence="3 5" id="KW-0732">Signal</keyword>
<evidence type="ECO:0000256" key="1">
    <source>
        <dbReference type="ARBA" id="ARBA00004561"/>
    </source>
</evidence>
<dbReference type="InterPro" id="IPR050263">
    <property type="entry name" value="Bact_Fimbrial_Adh_Pro"/>
</dbReference>
<keyword evidence="4" id="KW-0281">Fimbrium</keyword>
<evidence type="ECO:0000256" key="4">
    <source>
        <dbReference type="ARBA" id="ARBA00023263"/>
    </source>
</evidence>
<dbReference type="SUPFAM" id="SSF49401">
    <property type="entry name" value="Bacterial adhesins"/>
    <property type="match status" value="1"/>
</dbReference>
<dbReference type="GO" id="GO:0009289">
    <property type="term" value="C:pilus"/>
    <property type="evidence" value="ECO:0007669"/>
    <property type="project" value="UniProtKB-SubCell"/>
</dbReference>
<dbReference type="AlphaFoldDB" id="E3G711"/>
<reference evidence="8" key="1">
    <citation type="submission" date="2010-10" db="EMBL/GenBank/DDBJ databases">
        <title>Complete sequence of Enterobacter cloacae SCF1.</title>
        <authorList>
            <consortium name="US DOE Joint Genome Institute"/>
            <person name="Lucas S."/>
            <person name="Copeland A."/>
            <person name="Lapidus A."/>
            <person name="Cheng J.-F."/>
            <person name="Bruce D."/>
            <person name="Goodwin L."/>
            <person name="Pitluck S."/>
            <person name="Davenport K."/>
            <person name="Detter J.C."/>
            <person name="Han C."/>
            <person name="Tapia R."/>
            <person name="Land M."/>
            <person name="Hauser L."/>
            <person name="Chang Y.-J."/>
            <person name="Jeffries C."/>
            <person name="Kyrpides N."/>
            <person name="Ivanova N."/>
            <person name="Mikhailova N."/>
            <person name="DeAngelis K."/>
            <person name="Arkin A.P."/>
            <person name="Chivian D."/>
            <person name="Edwards B."/>
            <person name="Woo H."/>
            <person name="Hazen T.C."/>
            <person name="Woyke T."/>
        </authorList>
    </citation>
    <scope>NUCLEOTIDE SEQUENCE [LARGE SCALE GENOMIC DNA]</scope>
    <source>
        <strain evidence="8">SCF1</strain>
    </source>
</reference>